<feature type="domain" description="DUF7578" evidence="3">
    <location>
        <begin position="118"/>
        <end position="181"/>
    </location>
</feature>
<evidence type="ECO:0000259" key="1">
    <source>
        <dbReference type="Pfam" id="PF07999"/>
    </source>
</evidence>
<proteinExistence type="predicted"/>
<dbReference type="Proteomes" id="UP000007350">
    <property type="component" value="Unassembled WGS sequence"/>
</dbReference>
<dbReference type="Pfam" id="PF24466">
    <property type="entry name" value="DUF7578"/>
    <property type="match status" value="2"/>
</dbReference>
<evidence type="ECO:0000259" key="2">
    <source>
        <dbReference type="Pfam" id="PF20445"/>
    </source>
</evidence>
<protein>
    <submittedName>
        <fullName evidence="4">Retrotransposon hot spot (RHS) protein, putative</fullName>
    </submittedName>
</protein>
<dbReference type="EMBL" id="AHKC01012622">
    <property type="protein sequence ID" value="EKF29819.1"/>
    <property type="molecule type" value="Genomic_DNA"/>
</dbReference>
<evidence type="ECO:0000259" key="3">
    <source>
        <dbReference type="Pfam" id="PF24466"/>
    </source>
</evidence>
<dbReference type="InterPro" id="IPR052980">
    <property type="entry name" value="Crinkler_effector"/>
</dbReference>
<dbReference type="NCBIfam" id="TIGR01631">
    <property type="entry name" value="Trypano_RHS"/>
    <property type="match status" value="1"/>
</dbReference>
<accession>K2MVS8</accession>
<dbReference type="InterPro" id="IPR046836">
    <property type="entry name" value="RHS_C"/>
</dbReference>
<feature type="domain" description="Retrotransposon hot spot protein N-terminal" evidence="2">
    <location>
        <begin position="245"/>
        <end position="360"/>
    </location>
</feature>
<dbReference type="InterPro" id="IPR056000">
    <property type="entry name" value="DUF7578"/>
</dbReference>
<feature type="domain" description="DUF7578" evidence="3">
    <location>
        <begin position="1"/>
        <end position="36"/>
    </location>
</feature>
<dbReference type="OrthoDB" id="2340858at2759"/>
<evidence type="ECO:0000313" key="4">
    <source>
        <dbReference type="EMBL" id="EKF29819.1"/>
    </source>
</evidence>
<comment type="caution">
    <text evidence="4">The sequence shown here is derived from an EMBL/GenBank/DDBJ whole genome shotgun (WGS) entry which is preliminary data.</text>
</comment>
<dbReference type="PANTHER" id="PTHR33129:SF3">
    <property type="entry name" value="HOT SPOT (RHS) PROTEIN, PUTATIVE-RELATED"/>
    <property type="match status" value="1"/>
</dbReference>
<gene>
    <name evidence="4" type="ORF">MOQ_006381</name>
</gene>
<dbReference type="PANTHER" id="PTHR33129">
    <property type="entry name" value="PROTEIN KINASE DOMAIN-CONTAINING PROTEIN-RELATED"/>
    <property type="match status" value="1"/>
</dbReference>
<dbReference type="AlphaFoldDB" id="K2MVS8"/>
<keyword evidence="5" id="KW-1185">Reference proteome</keyword>
<organism evidence="4 5">
    <name type="scientific">Trypanosoma cruzi marinkellei</name>
    <dbReference type="NCBI Taxonomy" id="85056"/>
    <lineage>
        <taxon>Eukaryota</taxon>
        <taxon>Discoba</taxon>
        <taxon>Euglenozoa</taxon>
        <taxon>Kinetoplastea</taxon>
        <taxon>Metakinetoplastina</taxon>
        <taxon>Trypanosomatida</taxon>
        <taxon>Trypanosomatidae</taxon>
        <taxon>Trypanosoma</taxon>
        <taxon>Schizotrypanum</taxon>
    </lineage>
</organism>
<feature type="domain" description="Retrotransposon hot spot protein,C-terminal" evidence="1">
    <location>
        <begin position="366"/>
        <end position="608"/>
    </location>
</feature>
<dbReference type="InterPro" id="IPR046835">
    <property type="entry name" value="RHS_N"/>
</dbReference>
<dbReference type="Pfam" id="PF07999">
    <property type="entry name" value="RHSP"/>
    <property type="match status" value="1"/>
</dbReference>
<dbReference type="InterPro" id="IPR006518">
    <property type="entry name" value="Trypano_RHS"/>
</dbReference>
<dbReference type="Pfam" id="PF20445">
    <property type="entry name" value="RHS_N"/>
    <property type="match status" value="1"/>
</dbReference>
<sequence length="618" mass="70578">MKDFFISPNEFIQDKVLLRTIKASPPYQELKKEREEFYLLLEASNKLKNKGFILKKWRDFQVKGMVNAFARAQINATLSQVLREERRKAEEREMRERQELGIDVSTTIKDALFKGRVCVNKMKLNDFLAMELDGRGVVDTNRDVILKAFVNESSKYICDAGVLREIQTTDVYLRMERAVWDEMDMEEDVRTLDGKGVYNLLGWLLAAAEVKASVHDVTKPFLDAAAEEARNPTKSSAPIYLEGLYESVYNVGWHHVVELPDGDKTKTGTGMVVKKGGPPQSWTYKAVGESLEKDDGAEQSGAARHSLMALTSDKGWPYSWEWKENQSTRDCYVNCEVDRVWQTVKGDLTEWLSTRHEAYFRPKKRLLIGTPGIGKSMAAGSYLLYQPLHYDVEKLQVVVFCFDGSTAYVFDKTIKAVTKYVDGKACKGFLCDLFQRGMKGYIIYDVAKKATPPDTDVEPYDKWGMIVVSFPHVRNDGKWKGLSNTKRIIVNCPDEMDVKAMCAWMKRDVTTDKQAKYWKMVEERMDKVGPVPRYIFDANKFIAHSAAIEDALNEINSQDGENHLTHGGVRLWYSEDPSQKLVRVVRARGEVGAEVFLNAPITFCLGRRIPHYFGKRDE</sequence>
<evidence type="ECO:0000313" key="5">
    <source>
        <dbReference type="Proteomes" id="UP000007350"/>
    </source>
</evidence>
<reference evidence="4 5" key="1">
    <citation type="journal article" date="2012" name="BMC Genomics">
        <title>Comparative genomic analysis of human infective Trypanosoma cruzi lineages with the bat-restricted subspecies T. cruzi marinkellei.</title>
        <authorList>
            <person name="Franzen O."/>
            <person name="Talavera-Lopez C."/>
            <person name="Ochaya S."/>
            <person name="Butler C.E."/>
            <person name="Messenger L.A."/>
            <person name="Lewis M.D."/>
            <person name="Llewellyn M.S."/>
            <person name="Marinkelle C.J."/>
            <person name="Tyler K.M."/>
            <person name="Miles M.A."/>
            <person name="Andersson B."/>
        </authorList>
    </citation>
    <scope>NUCLEOTIDE SEQUENCE [LARGE SCALE GENOMIC DNA]</scope>
    <source>
        <strain evidence="4 5">B7</strain>
    </source>
</reference>
<name>K2MVS8_TRYCR</name>